<dbReference type="InterPro" id="IPR003661">
    <property type="entry name" value="HisK_dim/P_dom"/>
</dbReference>
<dbReference type="InterPro" id="IPR003594">
    <property type="entry name" value="HATPase_dom"/>
</dbReference>
<feature type="domain" description="Histidine kinase" evidence="7">
    <location>
        <begin position="314"/>
        <end position="541"/>
    </location>
</feature>
<organism evidence="9 10">
    <name type="scientific">Pseudobacter ginsenosidimutans</name>
    <dbReference type="NCBI Taxonomy" id="661488"/>
    <lineage>
        <taxon>Bacteria</taxon>
        <taxon>Pseudomonadati</taxon>
        <taxon>Bacteroidota</taxon>
        <taxon>Chitinophagia</taxon>
        <taxon>Chitinophagales</taxon>
        <taxon>Chitinophagaceae</taxon>
        <taxon>Pseudobacter</taxon>
    </lineage>
</organism>
<evidence type="ECO:0000256" key="5">
    <source>
        <dbReference type="ARBA" id="ARBA00022777"/>
    </source>
</evidence>
<dbReference type="SUPFAM" id="SSF47384">
    <property type="entry name" value="Homodimeric domain of signal transducing histidine kinase"/>
    <property type="match status" value="1"/>
</dbReference>
<feature type="domain" description="PAC" evidence="8">
    <location>
        <begin position="244"/>
        <end position="296"/>
    </location>
</feature>
<comment type="catalytic activity">
    <reaction evidence="1">
        <text>ATP + protein L-histidine = ADP + protein N-phospho-L-histidine.</text>
        <dbReference type="EC" id="2.7.13.3"/>
    </reaction>
</comment>
<dbReference type="InterPro" id="IPR035965">
    <property type="entry name" value="PAS-like_dom_sf"/>
</dbReference>
<evidence type="ECO:0000256" key="3">
    <source>
        <dbReference type="ARBA" id="ARBA00022553"/>
    </source>
</evidence>
<dbReference type="InterPro" id="IPR005467">
    <property type="entry name" value="His_kinase_dom"/>
</dbReference>
<sequence length="541" mass="61949">MRREEANNNISYLKMVTNDNEEGKNSVNPVEEVKKVKELYNDVEGLLLFGTWQWDIQTDKVTWSDGMFRIMGYDQETASNEVTDDFYLAHLEPGDARQFREIRAAAIADKTPFEYTYHVITHDKRERVITTKMKFEYDEAGNAIKGIGINRDVTEKTQLLRDLMHYKKMVEQKEEFLNLGTWELSLDTQQMVMSDGMSRLLGYSDGMSGAGMDLFEFFRSHLSSEDVKKTNEAIHEIIENGETYVRQSSIFTTDGQSKTIESFGKVQLDAHGKAVKIFGITHDVTKLKEYEQKLEIKVDELNRSNHELEEFAYVASHDLQEPLRKISTFGERLRNRCGDQLSEEGTVYLNRMLASAENMRVLIDNLLDFSRVTRMQHPFVKTDIKTLVQQVVDELDLSIEDSHAFIDIQPMPDIEVNPVQIKQLFRNLLTNALKFQRPGVPLRVSINSNKLSREEKEKMKLRSAGNYYKFVVSDNGIGFEEVYAERIFQLFQRLHGKAEYPGSGIGLAICKRIADNHAGMISATGAPDKGAAFTIILPESQ</sequence>
<evidence type="ECO:0000313" key="9">
    <source>
        <dbReference type="EMBL" id="RZS74387.1"/>
    </source>
</evidence>
<dbReference type="Gene3D" id="3.30.565.10">
    <property type="entry name" value="Histidine kinase-like ATPase, C-terminal domain"/>
    <property type="match status" value="1"/>
</dbReference>
<dbReference type="InterPro" id="IPR052162">
    <property type="entry name" value="Sensor_kinase/Photoreceptor"/>
</dbReference>
<evidence type="ECO:0000259" key="8">
    <source>
        <dbReference type="PROSITE" id="PS50113"/>
    </source>
</evidence>
<keyword evidence="10" id="KW-1185">Reference proteome</keyword>
<gene>
    <name evidence="9" type="ORF">EV199_0234</name>
</gene>
<dbReference type="Pfam" id="PF00512">
    <property type="entry name" value="HisKA"/>
    <property type="match status" value="1"/>
</dbReference>
<dbReference type="InterPro" id="IPR000014">
    <property type="entry name" value="PAS"/>
</dbReference>
<keyword evidence="6" id="KW-0175">Coiled coil</keyword>
<evidence type="ECO:0000256" key="4">
    <source>
        <dbReference type="ARBA" id="ARBA00022679"/>
    </source>
</evidence>
<reference evidence="9 10" key="1">
    <citation type="submission" date="2019-02" db="EMBL/GenBank/DDBJ databases">
        <title>Genomic Encyclopedia of Type Strains, Phase IV (KMG-IV): sequencing the most valuable type-strain genomes for metagenomic binning, comparative biology and taxonomic classification.</title>
        <authorList>
            <person name="Goeker M."/>
        </authorList>
    </citation>
    <scope>NUCLEOTIDE SEQUENCE [LARGE SCALE GENOMIC DNA]</scope>
    <source>
        <strain evidence="9 10">DSM 18116</strain>
    </source>
</reference>
<dbReference type="RefSeq" id="WP_130538859.1">
    <property type="nucleotide sequence ID" value="NZ_CP042431.1"/>
</dbReference>
<evidence type="ECO:0000256" key="2">
    <source>
        <dbReference type="ARBA" id="ARBA00012438"/>
    </source>
</evidence>
<dbReference type="Proteomes" id="UP000293874">
    <property type="component" value="Unassembled WGS sequence"/>
</dbReference>
<dbReference type="EMBL" id="SGXA01000001">
    <property type="protein sequence ID" value="RZS74387.1"/>
    <property type="molecule type" value="Genomic_DNA"/>
</dbReference>
<name>A0A4Q7MYR6_9BACT</name>
<dbReference type="InterPro" id="IPR004358">
    <property type="entry name" value="Sig_transdc_His_kin-like_C"/>
</dbReference>
<accession>A0A4Q7MYR6</accession>
<protein>
    <recommendedName>
        <fullName evidence="2">histidine kinase</fullName>
        <ecNumber evidence="2">2.7.13.3</ecNumber>
    </recommendedName>
</protein>
<evidence type="ECO:0000313" key="10">
    <source>
        <dbReference type="Proteomes" id="UP000293874"/>
    </source>
</evidence>
<dbReference type="EC" id="2.7.13.3" evidence="2"/>
<dbReference type="OrthoDB" id="9124519at2"/>
<proteinExistence type="predicted"/>
<dbReference type="PRINTS" id="PR00344">
    <property type="entry name" value="BCTRLSENSOR"/>
</dbReference>
<dbReference type="InterPro" id="IPR036097">
    <property type="entry name" value="HisK_dim/P_sf"/>
</dbReference>
<dbReference type="SUPFAM" id="SSF55874">
    <property type="entry name" value="ATPase domain of HSP90 chaperone/DNA topoisomerase II/histidine kinase"/>
    <property type="match status" value="1"/>
</dbReference>
<dbReference type="PANTHER" id="PTHR43304:SF1">
    <property type="entry name" value="PAC DOMAIN-CONTAINING PROTEIN"/>
    <property type="match status" value="1"/>
</dbReference>
<dbReference type="AlphaFoldDB" id="A0A4Q7MYR6"/>
<dbReference type="PROSITE" id="PS50109">
    <property type="entry name" value="HIS_KIN"/>
    <property type="match status" value="1"/>
</dbReference>
<dbReference type="InterPro" id="IPR036890">
    <property type="entry name" value="HATPase_C_sf"/>
</dbReference>
<comment type="caution">
    <text evidence="9">The sequence shown here is derived from an EMBL/GenBank/DDBJ whole genome shotgun (WGS) entry which is preliminary data.</text>
</comment>
<dbReference type="Gene3D" id="3.30.450.20">
    <property type="entry name" value="PAS domain"/>
    <property type="match status" value="2"/>
</dbReference>
<dbReference type="PROSITE" id="PS50113">
    <property type="entry name" value="PAC"/>
    <property type="match status" value="2"/>
</dbReference>
<dbReference type="GO" id="GO:0000155">
    <property type="term" value="F:phosphorelay sensor kinase activity"/>
    <property type="evidence" value="ECO:0007669"/>
    <property type="project" value="InterPro"/>
</dbReference>
<dbReference type="InterPro" id="IPR013655">
    <property type="entry name" value="PAS_fold_3"/>
</dbReference>
<keyword evidence="4" id="KW-0808">Transferase</keyword>
<keyword evidence="3" id="KW-0597">Phosphoprotein</keyword>
<dbReference type="Pfam" id="PF02518">
    <property type="entry name" value="HATPase_c"/>
    <property type="match status" value="1"/>
</dbReference>
<dbReference type="InterPro" id="IPR000700">
    <property type="entry name" value="PAS-assoc_C"/>
</dbReference>
<dbReference type="Gene3D" id="1.10.287.130">
    <property type="match status" value="1"/>
</dbReference>
<dbReference type="PANTHER" id="PTHR43304">
    <property type="entry name" value="PHYTOCHROME-LIKE PROTEIN CPH1"/>
    <property type="match status" value="1"/>
</dbReference>
<feature type="coiled-coil region" evidence="6">
    <location>
        <begin position="284"/>
        <end position="311"/>
    </location>
</feature>
<dbReference type="CDD" id="cd00130">
    <property type="entry name" value="PAS"/>
    <property type="match status" value="1"/>
</dbReference>
<keyword evidence="5" id="KW-0418">Kinase</keyword>
<dbReference type="SUPFAM" id="SSF55785">
    <property type="entry name" value="PYP-like sensor domain (PAS domain)"/>
    <property type="match status" value="2"/>
</dbReference>
<evidence type="ECO:0000256" key="6">
    <source>
        <dbReference type="SAM" id="Coils"/>
    </source>
</evidence>
<dbReference type="SMART" id="SM00387">
    <property type="entry name" value="HATPase_c"/>
    <property type="match status" value="1"/>
</dbReference>
<dbReference type="Pfam" id="PF08447">
    <property type="entry name" value="PAS_3"/>
    <property type="match status" value="2"/>
</dbReference>
<evidence type="ECO:0000259" key="7">
    <source>
        <dbReference type="PROSITE" id="PS50109"/>
    </source>
</evidence>
<dbReference type="Gene3D" id="2.10.70.100">
    <property type="match status" value="2"/>
</dbReference>
<dbReference type="CDD" id="cd00082">
    <property type="entry name" value="HisKA"/>
    <property type="match status" value="1"/>
</dbReference>
<evidence type="ECO:0000256" key="1">
    <source>
        <dbReference type="ARBA" id="ARBA00000085"/>
    </source>
</evidence>
<dbReference type="SMART" id="SM00388">
    <property type="entry name" value="HisKA"/>
    <property type="match status" value="1"/>
</dbReference>
<feature type="domain" description="PAC" evidence="8">
    <location>
        <begin position="113"/>
        <end position="165"/>
    </location>
</feature>